<evidence type="ECO:0000256" key="2">
    <source>
        <dbReference type="ARBA" id="ARBA00022801"/>
    </source>
</evidence>
<evidence type="ECO:0000313" key="11">
    <source>
        <dbReference type="RefSeq" id="XP_018543784.2"/>
    </source>
</evidence>
<evidence type="ECO:0000313" key="9">
    <source>
        <dbReference type="Ensembl" id="ENSLCAP00010030317.1"/>
    </source>
</evidence>
<dbReference type="GO" id="GO:0033549">
    <property type="term" value="F:MAP kinase phosphatase activity"/>
    <property type="evidence" value="ECO:0007669"/>
    <property type="project" value="TreeGrafter"/>
</dbReference>
<accession>A0A4W6DZ12</accession>
<feature type="active site" description="Phosphocysteine intermediate" evidence="6">
    <location>
        <position position="182"/>
    </location>
</feature>
<dbReference type="Proteomes" id="UP000314980">
    <property type="component" value="Unassembled WGS sequence"/>
</dbReference>
<dbReference type="SMART" id="SM00195">
    <property type="entry name" value="DSPc"/>
    <property type="match status" value="1"/>
</dbReference>
<dbReference type="STRING" id="8187.ENSLCAP00010030317"/>
<dbReference type="AlphaFoldDB" id="A0A4W6DZ12"/>
<dbReference type="GeneTree" id="ENSGT00940000162682"/>
<dbReference type="InParanoid" id="A0A4W6DZ12"/>
<feature type="domain" description="Tyrosine specific protein phosphatases" evidence="8">
    <location>
        <begin position="159"/>
        <end position="216"/>
    </location>
</feature>
<evidence type="ECO:0000256" key="1">
    <source>
        <dbReference type="ARBA" id="ARBA00008601"/>
    </source>
</evidence>
<keyword evidence="2" id="KW-0378">Hydrolase</keyword>
<dbReference type="SUPFAM" id="SSF52799">
    <property type="entry name" value="(Phosphotyrosine protein) phosphatases II"/>
    <property type="match status" value="1"/>
</dbReference>
<dbReference type="GO" id="GO:0043409">
    <property type="term" value="P:negative regulation of MAPK cascade"/>
    <property type="evidence" value="ECO:0007669"/>
    <property type="project" value="TreeGrafter"/>
</dbReference>
<organism evidence="9 10">
    <name type="scientific">Lates calcarifer</name>
    <name type="common">Barramundi</name>
    <name type="synonym">Holocentrus calcarifer</name>
    <dbReference type="NCBI Taxonomy" id="8187"/>
    <lineage>
        <taxon>Eukaryota</taxon>
        <taxon>Metazoa</taxon>
        <taxon>Chordata</taxon>
        <taxon>Craniata</taxon>
        <taxon>Vertebrata</taxon>
        <taxon>Euteleostomi</taxon>
        <taxon>Actinopterygii</taxon>
        <taxon>Neopterygii</taxon>
        <taxon>Teleostei</taxon>
        <taxon>Neoteleostei</taxon>
        <taxon>Acanthomorphata</taxon>
        <taxon>Carangaria</taxon>
        <taxon>Carangaria incertae sedis</taxon>
        <taxon>Centropomidae</taxon>
        <taxon>Lates</taxon>
    </lineage>
</organism>
<feature type="domain" description="Tyrosine-protein phosphatase" evidence="7">
    <location>
        <begin position="90"/>
        <end position="237"/>
    </location>
</feature>
<dbReference type="Proteomes" id="UP000694890">
    <property type="component" value="Linkage group LG16_LG22"/>
</dbReference>
<sequence length="244" mass="27392">MREVELLLKQNHSKGNRQQGDLVLGTGQNSLRPLNLKMSDRESITAAVSKVGCNTQNLDPEQEDPEKNLCKIPSLQELEEVLHSAPRSCRHGDEVWPNLYLGDMFMSHDKLGLWQLSITHVLNASHGKLCCKGSDDFYGTTVKYYGVPANDLPTFDLSPFFYPAAEFIHQALTSGGKVFVHCAVGVSRSAALVLAYLMIHHHLTLLSSVRCVQQKRWIFPNRGFLRQLIALDQKLQEKGLNEPK</sequence>
<evidence type="ECO:0000259" key="7">
    <source>
        <dbReference type="PROSITE" id="PS50054"/>
    </source>
</evidence>
<dbReference type="Gene3D" id="3.90.190.10">
    <property type="entry name" value="Protein tyrosine phosphatase superfamily"/>
    <property type="match status" value="1"/>
</dbReference>
<dbReference type="PROSITE" id="PS00383">
    <property type="entry name" value="TYR_PHOSPHATASE_1"/>
    <property type="match status" value="1"/>
</dbReference>
<dbReference type="RefSeq" id="XP_018543784.2">
    <property type="nucleotide sequence ID" value="XM_018688268.2"/>
</dbReference>
<dbReference type="InterPro" id="IPR000387">
    <property type="entry name" value="Tyr_Pase_dom"/>
</dbReference>
<dbReference type="GO" id="GO:0004722">
    <property type="term" value="F:protein serine/threonine phosphatase activity"/>
    <property type="evidence" value="ECO:0007669"/>
    <property type="project" value="UniProtKB-EC"/>
</dbReference>
<gene>
    <name evidence="9" type="primary">DUSP13A</name>
    <name evidence="11" type="synonym">LOC108891122</name>
</gene>
<reference evidence="11" key="2">
    <citation type="submission" date="2025-04" db="UniProtKB">
        <authorList>
            <consortium name="RefSeq"/>
        </authorList>
    </citation>
    <scope>IDENTIFICATION</scope>
    <source>
        <tissue evidence="11">Brain</tissue>
    </source>
</reference>
<dbReference type="PROSITE" id="PS50054">
    <property type="entry name" value="TYR_PHOSPHATASE_DUAL"/>
    <property type="match status" value="1"/>
</dbReference>
<evidence type="ECO:0000313" key="10">
    <source>
        <dbReference type="Proteomes" id="UP000314980"/>
    </source>
</evidence>
<dbReference type="InterPro" id="IPR016130">
    <property type="entry name" value="Tyr_Pase_AS"/>
</dbReference>
<dbReference type="InterPro" id="IPR020422">
    <property type="entry name" value="TYR_PHOSPHATASE_DUAL_dom"/>
</dbReference>
<proteinExistence type="inferred from homology"/>
<protein>
    <submittedName>
        <fullName evidence="11">Dual specificity protein phosphatase 13-like</fullName>
    </submittedName>
    <submittedName>
        <fullName evidence="9">Si:ch211-223p8.8</fullName>
    </submittedName>
</protein>
<name>A0A4W6DZ12_LATCA</name>
<reference evidence="9" key="3">
    <citation type="submission" date="2025-05" db="UniProtKB">
        <authorList>
            <consortium name="Ensembl"/>
        </authorList>
    </citation>
    <scope>IDENTIFICATION</scope>
</reference>
<dbReference type="OrthoDB" id="426001at2759"/>
<evidence type="ECO:0000256" key="6">
    <source>
        <dbReference type="PIRSR" id="PIRSR620405-1"/>
    </source>
</evidence>
<keyword evidence="10" id="KW-1185">Reference proteome</keyword>
<evidence type="ECO:0000256" key="3">
    <source>
        <dbReference type="ARBA" id="ARBA00022912"/>
    </source>
</evidence>
<dbReference type="KEGG" id="lcf:108891122"/>
<comment type="similarity">
    <text evidence="1">Belongs to the protein-tyrosine phosphatase family. Non-receptor class dual specificity subfamily.</text>
</comment>
<dbReference type="Ensembl" id="ENSLCAT00010031002.1">
    <property type="protein sequence ID" value="ENSLCAP00010030317.1"/>
    <property type="gene ID" value="ENSLCAG00010014262.1"/>
</dbReference>
<keyword evidence="3" id="KW-0904">Protein phosphatase</keyword>
<dbReference type="Pfam" id="PF00782">
    <property type="entry name" value="DSPc"/>
    <property type="match status" value="1"/>
</dbReference>
<dbReference type="InterPro" id="IPR000340">
    <property type="entry name" value="Dual-sp_phosphatase_cat-dom"/>
</dbReference>
<dbReference type="PRINTS" id="PR01908">
    <property type="entry name" value="ADSPHPHTASE"/>
</dbReference>
<dbReference type="GO" id="GO:0005737">
    <property type="term" value="C:cytoplasm"/>
    <property type="evidence" value="ECO:0007669"/>
    <property type="project" value="TreeGrafter"/>
</dbReference>
<comment type="catalytic activity">
    <reaction evidence="5">
        <text>O-phospho-L-threonyl-[protein] + H2O = L-threonyl-[protein] + phosphate</text>
        <dbReference type="Rhea" id="RHEA:47004"/>
        <dbReference type="Rhea" id="RHEA-COMP:11060"/>
        <dbReference type="Rhea" id="RHEA-COMP:11605"/>
        <dbReference type="ChEBI" id="CHEBI:15377"/>
        <dbReference type="ChEBI" id="CHEBI:30013"/>
        <dbReference type="ChEBI" id="CHEBI:43474"/>
        <dbReference type="ChEBI" id="CHEBI:61977"/>
        <dbReference type="EC" id="3.1.3.16"/>
    </reaction>
</comment>
<evidence type="ECO:0000256" key="4">
    <source>
        <dbReference type="ARBA" id="ARBA00047761"/>
    </source>
</evidence>
<dbReference type="PANTHER" id="PTHR45682">
    <property type="entry name" value="AGAP008228-PA"/>
    <property type="match status" value="1"/>
</dbReference>
<dbReference type="PANTHER" id="PTHR45682:SF3">
    <property type="entry name" value="DUAL SPECIFICITY PROTEIN PHOSPHATASE"/>
    <property type="match status" value="1"/>
</dbReference>
<dbReference type="GO" id="GO:0008138">
    <property type="term" value="F:protein tyrosine/serine/threonine phosphatase activity"/>
    <property type="evidence" value="ECO:0007669"/>
    <property type="project" value="InterPro"/>
</dbReference>
<comment type="catalytic activity">
    <reaction evidence="4">
        <text>O-phospho-L-seryl-[protein] + H2O = L-seryl-[protein] + phosphate</text>
        <dbReference type="Rhea" id="RHEA:20629"/>
        <dbReference type="Rhea" id="RHEA-COMP:9863"/>
        <dbReference type="Rhea" id="RHEA-COMP:11604"/>
        <dbReference type="ChEBI" id="CHEBI:15377"/>
        <dbReference type="ChEBI" id="CHEBI:29999"/>
        <dbReference type="ChEBI" id="CHEBI:43474"/>
        <dbReference type="ChEBI" id="CHEBI:83421"/>
        <dbReference type="EC" id="3.1.3.16"/>
    </reaction>
</comment>
<dbReference type="PROSITE" id="PS50056">
    <property type="entry name" value="TYR_PHOSPHATASE_2"/>
    <property type="match status" value="1"/>
</dbReference>
<evidence type="ECO:0000256" key="5">
    <source>
        <dbReference type="ARBA" id="ARBA00048336"/>
    </source>
</evidence>
<evidence type="ECO:0000259" key="8">
    <source>
        <dbReference type="PROSITE" id="PS50056"/>
    </source>
</evidence>
<dbReference type="InterPro" id="IPR020405">
    <property type="entry name" value="Atypical_DUSP_subfamA"/>
</dbReference>
<dbReference type="PRINTS" id="PR01909">
    <property type="entry name" value="ADSPHPHTASEA"/>
</dbReference>
<reference evidence="10" key="1">
    <citation type="submission" date="2015-09" db="EMBL/GenBank/DDBJ databases">
        <authorList>
            <person name="Sai Rama Sridatta P."/>
        </authorList>
    </citation>
    <scope>NUCLEOTIDE SEQUENCE [LARGE SCALE GENOMIC DNA]</scope>
</reference>
<dbReference type="InterPro" id="IPR029021">
    <property type="entry name" value="Prot-tyrosine_phosphatase-like"/>
</dbReference>